<dbReference type="EMBL" id="JBHULU010000020">
    <property type="protein sequence ID" value="MFD2514959.1"/>
    <property type="molecule type" value="Genomic_DNA"/>
</dbReference>
<name>A0ABW5INT0_9BACT</name>
<dbReference type="Pfam" id="PF03724">
    <property type="entry name" value="META"/>
    <property type="match status" value="1"/>
</dbReference>
<dbReference type="PANTHER" id="PTHR35535:SF1">
    <property type="entry name" value="HEAT SHOCK PROTEIN HSLJ"/>
    <property type="match status" value="1"/>
</dbReference>
<dbReference type="InterPro" id="IPR005184">
    <property type="entry name" value="DUF306_Meta_HslJ"/>
</dbReference>
<organism evidence="3 4">
    <name type="scientific">Pontibacter locisalis</name>
    <dbReference type="NCBI Taxonomy" id="1719035"/>
    <lineage>
        <taxon>Bacteria</taxon>
        <taxon>Pseudomonadati</taxon>
        <taxon>Bacteroidota</taxon>
        <taxon>Cytophagia</taxon>
        <taxon>Cytophagales</taxon>
        <taxon>Hymenobacteraceae</taxon>
        <taxon>Pontibacter</taxon>
    </lineage>
</organism>
<proteinExistence type="predicted"/>
<sequence length="154" mass="17426">MRYALPFIFILTSVFLVNSCTLKTSDIVTQDNTILDAYWMLVSLEGQDVPMPSDSRTAFIRFQEKENDVHGFTGCNKFFGKYTLGEESLALSELRATRMACAGMENENKFLDVLSRVDSYRISKNVLTLYDDDKAVATFMTGNPDTLDNDPGRY</sequence>
<dbReference type="Gene3D" id="2.40.128.270">
    <property type="match status" value="1"/>
</dbReference>
<dbReference type="InterPro" id="IPR038670">
    <property type="entry name" value="HslJ-like_sf"/>
</dbReference>
<feature type="domain" description="DUF306" evidence="2">
    <location>
        <begin position="34"/>
        <end position="139"/>
    </location>
</feature>
<evidence type="ECO:0000313" key="4">
    <source>
        <dbReference type="Proteomes" id="UP001597544"/>
    </source>
</evidence>
<keyword evidence="4" id="KW-1185">Reference proteome</keyword>
<keyword evidence="1" id="KW-0732">Signal</keyword>
<evidence type="ECO:0000313" key="3">
    <source>
        <dbReference type="EMBL" id="MFD2514959.1"/>
    </source>
</evidence>
<reference evidence="4" key="1">
    <citation type="journal article" date="2019" name="Int. J. Syst. Evol. Microbiol.">
        <title>The Global Catalogue of Microorganisms (GCM) 10K type strain sequencing project: providing services to taxonomists for standard genome sequencing and annotation.</title>
        <authorList>
            <consortium name="The Broad Institute Genomics Platform"/>
            <consortium name="The Broad Institute Genome Sequencing Center for Infectious Disease"/>
            <person name="Wu L."/>
            <person name="Ma J."/>
        </authorList>
    </citation>
    <scope>NUCLEOTIDE SEQUENCE [LARGE SCALE GENOMIC DNA]</scope>
    <source>
        <strain evidence="4">KCTC 42498</strain>
    </source>
</reference>
<dbReference type="InterPro" id="IPR053147">
    <property type="entry name" value="Hsp_HslJ-like"/>
</dbReference>
<evidence type="ECO:0000256" key="1">
    <source>
        <dbReference type="SAM" id="SignalP"/>
    </source>
</evidence>
<dbReference type="PANTHER" id="PTHR35535">
    <property type="entry name" value="HEAT SHOCK PROTEIN HSLJ"/>
    <property type="match status" value="1"/>
</dbReference>
<gene>
    <name evidence="3" type="ORF">ACFSRY_13865</name>
</gene>
<protein>
    <submittedName>
        <fullName evidence="3">META domain-containing protein</fullName>
    </submittedName>
</protein>
<dbReference type="Proteomes" id="UP001597544">
    <property type="component" value="Unassembled WGS sequence"/>
</dbReference>
<accession>A0ABW5INT0</accession>
<dbReference type="RefSeq" id="WP_377508710.1">
    <property type="nucleotide sequence ID" value="NZ_JBHULU010000020.1"/>
</dbReference>
<comment type="caution">
    <text evidence="3">The sequence shown here is derived from an EMBL/GenBank/DDBJ whole genome shotgun (WGS) entry which is preliminary data.</text>
</comment>
<feature type="signal peptide" evidence="1">
    <location>
        <begin position="1"/>
        <end position="19"/>
    </location>
</feature>
<feature type="chain" id="PRO_5046912740" evidence="1">
    <location>
        <begin position="20"/>
        <end position="154"/>
    </location>
</feature>
<evidence type="ECO:0000259" key="2">
    <source>
        <dbReference type="Pfam" id="PF03724"/>
    </source>
</evidence>